<feature type="compositionally biased region" description="Pro residues" evidence="1">
    <location>
        <begin position="809"/>
        <end position="823"/>
    </location>
</feature>
<dbReference type="InterPro" id="IPR018846">
    <property type="entry name" value="Beta-prop_RSE1/DDB1/CPSF1_1st"/>
</dbReference>
<dbReference type="InterPro" id="IPR050358">
    <property type="entry name" value="RSE1/DDB1/CFT1"/>
</dbReference>
<dbReference type="EMBL" id="FWEW01000263">
    <property type="protein sequence ID" value="SLM34239.1"/>
    <property type="molecule type" value="Genomic_DNA"/>
</dbReference>
<dbReference type="InterPro" id="IPR015943">
    <property type="entry name" value="WD40/YVTN_repeat-like_dom_sf"/>
</dbReference>
<evidence type="ECO:0000313" key="3">
    <source>
        <dbReference type="EMBL" id="SLM34239.1"/>
    </source>
</evidence>
<dbReference type="PANTHER" id="PTHR10644">
    <property type="entry name" value="DNA REPAIR/RNA PROCESSING CPSF FAMILY"/>
    <property type="match status" value="1"/>
</dbReference>
<evidence type="ECO:0000313" key="4">
    <source>
        <dbReference type="Proteomes" id="UP000192927"/>
    </source>
</evidence>
<dbReference type="Gene3D" id="2.130.10.10">
    <property type="entry name" value="YVTN repeat-like/Quinoprotein amine dehydrogenase"/>
    <property type="match status" value="1"/>
</dbReference>
<protein>
    <submittedName>
        <fullName evidence="3">Cleavage/polyadenylation specificity factor, A subunit, C-terminal</fullName>
    </submittedName>
</protein>
<feature type="domain" description="RSE1/DDB1/CPSF1 first beta-propeller" evidence="2">
    <location>
        <begin position="61"/>
        <end position="224"/>
    </location>
</feature>
<reference evidence="4" key="1">
    <citation type="submission" date="2017-03" db="EMBL/GenBank/DDBJ databases">
        <authorList>
            <person name="Sharma R."/>
            <person name="Thines M."/>
        </authorList>
    </citation>
    <scope>NUCLEOTIDE SEQUENCE [LARGE SCALE GENOMIC DNA]</scope>
</reference>
<organism evidence="3 4">
    <name type="scientific">Lasallia pustulata</name>
    <dbReference type="NCBI Taxonomy" id="136370"/>
    <lineage>
        <taxon>Eukaryota</taxon>
        <taxon>Fungi</taxon>
        <taxon>Dikarya</taxon>
        <taxon>Ascomycota</taxon>
        <taxon>Pezizomycotina</taxon>
        <taxon>Lecanoromycetes</taxon>
        <taxon>OSLEUM clade</taxon>
        <taxon>Umbilicariomycetidae</taxon>
        <taxon>Umbilicariales</taxon>
        <taxon>Umbilicariaceae</taxon>
        <taxon>Lasallia</taxon>
    </lineage>
</organism>
<dbReference type="Pfam" id="PF10433">
    <property type="entry name" value="Beta-prop_RSE1_1st"/>
    <property type="match status" value="1"/>
</dbReference>
<feature type="region of interest" description="Disordered" evidence="1">
    <location>
        <begin position="26"/>
        <end position="45"/>
    </location>
</feature>
<proteinExistence type="predicted"/>
<dbReference type="Proteomes" id="UP000192927">
    <property type="component" value="Unassembled WGS sequence"/>
</dbReference>
<evidence type="ECO:0000256" key="1">
    <source>
        <dbReference type="SAM" id="MobiDB-lite"/>
    </source>
</evidence>
<sequence>MTVETRTLVDGRWTTRTMDIHQILAQNREEDNAQGPSSSGEATRAPNTAGILIRTLLRSPVINWILPARIRHKYKNDVLFIGQDFVAIKRLFSDSHLEDVAVKSDFGSTIRSARVVGIPVKLPEPAGVDAIIRVKEPDEMDLDADSPSQLPPQILVLALESQVLVFLYAFDDNDNRIQYITGQRALPAQRLYLERLGKHMAIDPKSRALAVAACERTFCLSEIVLVNDENMGLRSDDRTITAAVTTNKDKDQTGEDKNQHIIQITASSIHITSPVNAKQRWSRQFREERIVAANICRKTAVALTAVRHGEHVYLQFGRVSRTGDYITFEELGGPISLSSEPVCVSLQLIGGWYIAFVGTLAGTLLVIRAPTDLAFNSIVDYKFDGHFAICDSIAVLAKHDEEQIGSSEIIITCGLRNGSVETLRIRPREESDGDVVTSCETTAIGSTSVRVMPDMFTDFCALLPSFQQGEILAIAQAGICTETEDTKHTAPSLFCVEGKTLHIAAVDKRAAPRAVTRQIPVAGTPSRILFSERLNMLIVGSVEVEVKPARPPYQPRSRRVFRSTIGFILPDGDPVKMEPDIDGQSESTRPPDAFWKPGERIMGLLEWFPKADGKSYHLLVVNTMIGRPNTETAQGRILLLNFIKDENTGKLRLSEKSPAKCEKPVFSVAAYGASSLVYGRDGELVMRTLRVSDRRFDDPVTHKLRSAAISISVTFPFIYVTTSRESLSVFTFEHGKFVPQFSDDKARTGLRHLHLPSSGITLSSDLLCTVAGLWQPPERPISNSLTTLFEALLPGSITQLRQGSVRPPWRSPPPPQPDPPTPRPSILGSSADGALYQFDILTEPQWRLLRFIQNMAMRSPVVCPFSHQGPHQQHIEPSMAAARYMHVDGDVLARIVERGGVRLLRQMLDEERAAELRFVDFDGPRERRRRFEQLVREALGVTDAHAEDLLELAMAYVGRAVLPVL</sequence>
<evidence type="ECO:0000259" key="2">
    <source>
        <dbReference type="Pfam" id="PF10433"/>
    </source>
</evidence>
<dbReference type="AlphaFoldDB" id="A0A1W5CU92"/>
<keyword evidence="4" id="KW-1185">Reference proteome</keyword>
<name>A0A1W5CU92_9LECA</name>
<accession>A0A1W5CU92</accession>
<feature type="region of interest" description="Disordered" evidence="1">
    <location>
        <begin position="802"/>
        <end position="828"/>
    </location>
</feature>